<evidence type="ECO:0000313" key="3">
    <source>
        <dbReference type="Proteomes" id="UP001219605"/>
    </source>
</evidence>
<keyword evidence="3" id="KW-1185">Reference proteome</keyword>
<dbReference type="RefSeq" id="WP_275029926.1">
    <property type="nucleotide sequence ID" value="NZ_CP118615.1"/>
</dbReference>
<feature type="region of interest" description="Disordered" evidence="1">
    <location>
        <begin position="198"/>
        <end position="218"/>
    </location>
</feature>
<accession>A0ABY7ZKA1</accession>
<evidence type="ECO:0000313" key="2">
    <source>
        <dbReference type="EMBL" id="WDZ83422.1"/>
    </source>
</evidence>
<feature type="region of interest" description="Disordered" evidence="1">
    <location>
        <begin position="299"/>
        <end position="347"/>
    </location>
</feature>
<evidence type="ECO:0000256" key="1">
    <source>
        <dbReference type="SAM" id="MobiDB-lite"/>
    </source>
</evidence>
<dbReference type="Gene3D" id="3.40.47.10">
    <property type="match status" value="1"/>
</dbReference>
<dbReference type="SUPFAM" id="SSF53901">
    <property type="entry name" value="Thiolase-like"/>
    <property type="match status" value="1"/>
</dbReference>
<dbReference type="EMBL" id="CP118615">
    <property type="protein sequence ID" value="WDZ83422.1"/>
    <property type="molecule type" value="Genomic_DNA"/>
</dbReference>
<organism evidence="2 3">
    <name type="scientific">Micromonospora cathayae</name>
    <dbReference type="NCBI Taxonomy" id="3028804"/>
    <lineage>
        <taxon>Bacteria</taxon>
        <taxon>Bacillati</taxon>
        <taxon>Actinomycetota</taxon>
        <taxon>Actinomycetes</taxon>
        <taxon>Micromonosporales</taxon>
        <taxon>Micromonosporaceae</taxon>
        <taxon>Micromonospora</taxon>
    </lineage>
</organism>
<dbReference type="InterPro" id="IPR016039">
    <property type="entry name" value="Thiolase-like"/>
</dbReference>
<protein>
    <submittedName>
        <fullName evidence="2">Uncharacterized protein</fullName>
    </submittedName>
</protein>
<dbReference type="Proteomes" id="UP001219605">
    <property type="component" value="Chromosome"/>
</dbReference>
<gene>
    <name evidence="2" type="ORF">PVK37_23590</name>
</gene>
<proteinExistence type="predicted"/>
<reference evidence="2 3" key="1">
    <citation type="submission" date="2023-02" db="EMBL/GenBank/DDBJ databases">
        <authorList>
            <person name="Mo P."/>
        </authorList>
    </citation>
    <scope>NUCLEOTIDE SEQUENCE [LARGE SCALE GENOMIC DNA]</scope>
    <source>
        <strain evidence="2 3">HUAS 3</strain>
    </source>
</reference>
<name>A0ABY7ZKA1_9ACTN</name>
<sequence length="347" mass="35937">MPVLRRLGGSTGPVAPGDAAGPALERIVGFTFAPDPGPAPTAEERKPFVDHMESLYGPLDDLSWLTEGARVSYHDMVRTVVDDLGPALTDVDLVVTVDATPDCRHQSFPGALLTELLPGDPLMMGVTEQGVAGPFTALRIAHQQLRAGQARRALILVMEQSTLPPGGTRPAHDVAVALLLGPDGTVAVDAPTLVVTRTGPGPADLSTAARPGADLPTEDRAGADLPEVDLIVAGAGPESVPAGVPVRHAPTGHPCAGVWLALADLLADPHRPAGRVLVTDRDPVLPYRCAVTLTLPADRPETPAQHTVGRGRPVTVRADHGHPAGPAGPPGAADGAARPRRTRELVR</sequence>